<dbReference type="Proteomes" id="UP000799766">
    <property type="component" value="Unassembled WGS sequence"/>
</dbReference>
<feature type="region of interest" description="Disordered" evidence="1">
    <location>
        <begin position="407"/>
        <end position="439"/>
    </location>
</feature>
<feature type="region of interest" description="Disordered" evidence="1">
    <location>
        <begin position="1"/>
        <end position="366"/>
    </location>
</feature>
<feature type="compositionally biased region" description="Low complexity" evidence="1">
    <location>
        <begin position="62"/>
        <end position="86"/>
    </location>
</feature>
<feature type="compositionally biased region" description="Basic and acidic residues" evidence="1">
    <location>
        <begin position="323"/>
        <end position="337"/>
    </location>
</feature>
<feature type="compositionally biased region" description="Low complexity" evidence="1">
    <location>
        <begin position="302"/>
        <end position="316"/>
    </location>
</feature>
<evidence type="ECO:0000256" key="1">
    <source>
        <dbReference type="SAM" id="MobiDB-lite"/>
    </source>
</evidence>
<keyword evidence="3" id="KW-1185">Reference proteome</keyword>
<feature type="compositionally biased region" description="Pro residues" evidence="1">
    <location>
        <begin position="40"/>
        <end position="54"/>
    </location>
</feature>
<feature type="compositionally biased region" description="Pro residues" evidence="1">
    <location>
        <begin position="1"/>
        <end position="11"/>
    </location>
</feature>
<accession>A0A6A6PE59</accession>
<name>A0A6A6PE59_9PEZI</name>
<feature type="compositionally biased region" description="Acidic residues" evidence="1">
    <location>
        <begin position="151"/>
        <end position="161"/>
    </location>
</feature>
<dbReference type="AlphaFoldDB" id="A0A6A6PE59"/>
<organism evidence="2 3">
    <name type="scientific">Lineolata rhizophorae</name>
    <dbReference type="NCBI Taxonomy" id="578093"/>
    <lineage>
        <taxon>Eukaryota</taxon>
        <taxon>Fungi</taxon>
        <taxon>Dikarya</taxon>
        <taxon>Ascomycota</taxon>
        <taxon>Pezizomycotina</taxon>
        <taxon>Dothideomycetes</taxon>
        <taxon>Dothideomycetes incertae sedis</taxon>
        <taxon>Lineolatales</taxon>
        <taxon>Lineolataceae</taxon>
        <taxon>Lineolata</taxon>
    </lineage>
</organism>
<protein>
    <submittedName>
        <fullName evidence="2">Uncharacterized protein</fullName>
    </submittedName>
</protein>
<reference evidence="2" key="1">
    <citation type="journal article" date="2020" name="Stud. Mycol.">
        <title>101 Dothideomycetes genomes: a test case for predicting lifestyles and emergence of pathogens.</title>
        <authorList>
            <person name="Haridas S."/>
            <person name="Albert R."/>
            <person name="Binder M."/>
            <person name="Bloem J."/>
            <person name="Labutti K."/>
            <person name="Salamov A."/>
            <person name="Andreopoulos B."/>
            <person name="Baker S."/>
            <person name="Barry K."/>
            <person name="Bills G."/>
            <person name="Bluhm B."/>
            <person name="Cannon C."/>
            <person name="Castanera R."/>
            <person name="Culley D."/>
            <person name="Daum C."/>
            <person name="Ezra D."/>
            <person name="Gonzalez J."/>
            <person name="Henrissat B."/>
            <person name="Kuo A."/>
            <person name="Liang C."/>
            <person name="Lipzen A."/>
            <person name="Lutzoni F."/>
            <person name="Magnuson J."/>
            <person name="Mondo S."/>
            <person name="Nolan M."/>
            <person name="Ohm R."/>
            <person name="Pangilinan J."/>
            <person name="Park H.-J."/>
            <person name="Ramirez L."/>
            <person name="Alfaro M."/>
            <person name="Sun H."/>
            <person name="Tritt A."/>
            <person name="Yoshinaga Y."/>
            <person name="Zwiers L.-H."/>
            <person name="Turgeon B."/>
            <person name="Goodwin S."/>
            <person name="Spatafora J."/>
            <person name="Crous P."/>
            <person name="Grigoriev I."/>
        </authorList>
    </citation>
    <scope>NUCLEOTIDE SEQUENCE</scope>
    <source>
        <strain evidence="2">ATCC 16933</strain>
    </source>
</reference>
<sequence length="439" mass="45955">MASVPPPPPPALRRSKHSGSNDPYKGRRARRTGSATLPALAPPPPSPPQLPAPAPRKRRGRAASSTAAVAPTRPRSTRAAAAAANAKGFADSDPAAPTEDASSSRVGWKGGRKLFPGEYESHQLLPSARELYGGEEKGKGGKGGKRKRGEDEEEESGDNDEVGSVISLSGPLLTRPVAPPRKKPRRSRTSRDERRAGLVPCLDEWRPDSSDTESAGSAHDSDNSIVAAAESPGFSAGPASLPISQGEVAERSPEPTHPLAHDAVPGTHAEQAVVVAAPRGSPSPGQPEDMPSSTSPPPAGSPQPDLTASPSSSSSTLGGGLSRDGDREPSPAGEETRFVPTVQDQQRPSPAPQPPAAPRSGGSAVAERLRADIARWSRAVAGEVGTARALTAEARRALREVQEAWEREREEDEKEGWWRGLPQLALPQKSAQAETDPKL</sequence>
<evidence type="ECO:0000313" key="2">
    <source>
        <dbReference type="EMBL" id="KAF2461683.1"/>
    </source>
</evidence>
<dbReference type="EMBL" id="MU001671">
    <property type="protein sequence ID" value="KAF2461683.1"/>
    <property type="molecule type" value="Genomic_DNA"/>
</dbReference>
<gene>
    <name evidence="2" type="ORF">BDY21DRAFT_368846</name>
</gene>
<evidence type="ECO:0000313" key="3">
    <source>
        <dbReference type="Proteomes" id="UP000799766"/>
    </source>
</evidence>
<proteinExistence type="predicted"/>